<feature type="domain" description="Bacterial Ig-like" evidence="1">
    <location>
        <begin position="610"/>
        <end position="689"/>
    </location>
</feature>
<dbReference type="KEGG" id="izh:FEM41_16620"/>
<dbReference type="EMBL" id="CP040428">
    <property type="protein sequence ID" value="QCT21156.1"/>
    <property type="molecule type" value="Genomic_DNA"/>
</dbReference>
<dbReference type="Gene3D" id="3.30.420.430">
    <property type="match status" value="6"/>
</dbReference>
<feature type="domain" description="Bacterial Ig-like" evidence="1">
    <location>
        <begin position="182"/>
        <end position="261"/>
    </location>
</feature>
<dbReference type="OrthoDB" id="8481600at2"/>
<name>A0A4P8YM83_9ENTR</name>
<organism evidence="2 3">
    <name type="scientific">Jejubacter calystegiae</name>
    <dbReference type="NCBI Taxonomy" id="2579935"/>
    <lineage>
        <taxon>Bacteria</taxon>
        <taxon>Pseudomonadati</taxon>
        <taxon>Pseudomonadota</taxon>
        <taxon>Gammaproteobacteria</taxon>
        <taxon>Enterobacterales</taxon>
        <taxon>Enterobacteriaceae</taxon>
        <taxon>Jejubacter</taxon>
    </lineage>
</organism>
<dbReference type="Proteomes" id="UP000302163">
    <property type="component" value="Chromosome"/>
</dbReference>
<keyword evidence="3" id="KW-1185">Reference proteome</keyword>
<dbReference type="AlphaFoldDB" id="A0A4P8YM83"/>
<reference evidence="2 3" key="1">
    <citation type="submission" date="2019-05" db="EMBL/GenBank/DDBJ databases">
        <title>Complete genome sequence of Izhakiella calystegiae KSNA2, an endophyte isolated from beach morning glory (Calystegia soldanella).</title>
        <authorList>
            <person name="Jiang L."/>
            <person name="Jeong J.C."/>
            <person name="Kim C.Y."/>
            <person name="Kim D.H."/>
            <person name="Kim S.W."/>
            <person name="Lee j."/>
        </authorList>
    </citation>
    <scope>NUCLEOTIDE SEQUENCE [LARGE SCALE GENOMIC DNA]</scope>
    <source>
        <strain evidence="2 3">KSNA2</strain>
    </source>
</reference>
<dbReference type="Pfam" id="PF19077">
    <property type="entry name" value="Big_13"/>
    <property type="match status" value="5"/>
</dbReference>
<accession>A0A4P8YM83</accession>
<gene>
    <name evidence="2" type="ORF">FEM41_16620</name>
</gene>
<feature type="domain" description="Bacterial Ig-like" evidence="1">
    <location>
        <begin position="504"/>
        <end position="583"/>
    </location>
</feature>
<sequence>MLMGNYMIKTSNLRDILGAASDAYSSEYLQSLDIVRGAELAPTVTPAEPGVVNIDTATDNTGSQQGNIANGGLTDDLTPTIGGHIDSAEGLAIRIFINTQYAGTAVVDANGDWSFTPGQPLEVNHEYIFQTVIKDPGGDSLLVSLPYTIYTVPTDYDVVIDRPVIDAATDNAGTIVGEVYSGGASDDTTPTFHGSADANAVVRIYDGATLLGSVQANGSGAWSFTPLTPLSGDGTHNITVRASFNSGQEATSDTFEYILDTRGPGSLAITGAYDDVGSVTGNVPDGGVTDDKLLTLSGTAEAGCMVTIHLSVNDGQYTKNYITQADSNGYWTYNMESNPYPSTEGTMVFTATATDNVGNTSTSAPYTVNLVGSNEDNPSVPDAPLIYNYYDDVGASQGVDGNGGTTDDTTPTLNGRAEANSVVRVYDGGTLLGSTIANSSGLWSFTPSTLGDGRHTFTATATDAAGHISAQSGGFVINIYAADTTAPDAPVISNYYDDVGPSQGYDGNGGTTDDTTPTLNGRAEANSVVRVYDGGTLLGSTIANSSGLWSFTPSTLGDGRHTFTATATDAAGHISAQSGGFVINIYAADTTAPDTPVISNYYDDVGPSQGYDGNGGTTDDTTPTLNGRAEANSVVRVYEGSTLLGSTIANSSGEWSFTPSTLGDGRHTFTATATDAAGHVSAQSGGFVVNVQTSSSSFTEDFNCAGTVHFGNCGVYHLNHFDVKVYNAGSCFYSPGFNHYQPAVSQKPGSNAMIFGNGTTVTLHMDHALSSLSFQLGDLTTSECFQVSYLNERGQLLATETYGKASGLLTTVSYTATGGEHIATVQMSLTNSHWWASNSMTYTWVDNIVGHYAPSACAQTFSSVVSPLMQTTTSPDQESNGHSEVSLSQVIQNNHHADLTNHMEDKLQLTLNDILSEAHPNLFVGDGNQQLAITGDKGDVVELKVEDLSHNEWQDVGQVVTGGIQYEIYQHAASSVELLVQHGVELHQVA</sequence>
<evidence type="ECO:0000313" key="3">
    <source>
        <dbReference type="Proteomes" id="UP000302163"/>
    </source>
</evidence>
<dbReference type="InterPro" id="IPR044016">
    <property type="entry name" value="Big_13"/>
</dbReference>
<proteinExistence type="predicted"/>
<feature type="domain" description="Bacterial Ig-like" evidence="1">
    <location>
        <begin position="276"/>
        <end position="369"/>
    </location>
</feature>
<evidence type="ECO:0000259" key="1">
    <source>
        <dbReference type="Pfam" id="PF19077"/>
    </source>
</evidence>
<feature type="domain" description="Bacterial Ig-like" evidence="1">
    <location>
        <begin position="398"/>
        <end position="477"/>
    </location>
</feature>
<protein>
    <recommendedName>
        <fullName evidence="1">Bacterial Ig-like domain-containing protein</fullName>
    </recommendedName>
</protein>
<dbReference type="NCBIfam" id="NF033510">
    <property type="entry name" value="Ca_tandemer"/>
    <property type="match status" value="4"/>
</dbReference>
<evidence type="ECO:0000313" key="2">
    <source>
        <dbReference type="EMBL" id="QCT21156.1"/>
    </source>
</evidence>